<dbReference type="SFLD" id="SFLDG01082">
    <property type="entry name" value="B12-binding_domain_containing"/>
    <property type="match status" value="1"/>
</dbReference>
<comment type="subcellular location">
    <subcellularLocation>
        <location evidence="3">Cytoplasm</location>
    </subcellularLocation>
</comment>
<evidence type="ECO:0000313" key="6">
    <source>
        <dbReference type="Proteomes" id="UP000095759"/>
    </source>
</evidence>
<evidence type="ECO:0000256" key="3">
    <source>
        <dbReference type="RuleBase" id="RU364116"/>
    </source>
</evidence>
<dbReference type="InterPro" id="IPR034505">
    <property type="entry name" value="Coproporphyrinogen-III_oxidase"/>
</dbReference>
<evidence type="ECO:0000313" key="5">
    <source>
        <dbReference type="EMBL" id="OEJ26938.1"/>
    </source>
</evidence>
<dbReference type="SUPFAM" id="SSF102114">
    <property type="entry name" value="Radical SAM enzymes"/>
    <property type="match status" value="1"/>
</dbReference>
<reference evidence="5 6" key="1">
    <citation type="submission" date="2016-08" db="EMBL/GenBank/DDBJ databases">
        <title>Complete genome sequence of Streptomyces agglomeratus strain 6-3-2, a novel anti-MRSA actinomycete isolated from Wuli of Tebit, China.</title>
        <authorList>
            <person name="Chen X."/>
        </authorList>
    </citation>
    <scope>NUCLEOTIDE SEQUENCE [LARGE SCALE GENOMIC DNA]</scope>
    <source>
        <strain evidence="5 6">6-3-2</strain>
    </source>
</reference>
<dbReference type="OrthoDB" id="9808022at2"/>
<keyword evidence="3" id="KW-0963">Cytoplasm</keyword>
<dbReference type="GO" id="GO:0004109">
    <property type="term" value="F:coproporphyrinogen oxidase activity"/>
    <property type="evidence" value="ECO:0007669"/>
    <property type="project" value="InterPro"/>
</dbReference>
<dbReference type="GO" id="GO:0046872">
    <property type="term" value="F:metal ion binding"/>
    <property type="evidence" value="ECO:0007669"/>
    <property type="project" value="UniProtKB-UniRule"/>
</dbReference>
<keyword evidence="3" id="KW-0408">Iron</keyword>
<keyword evidence="3" id="KW-0411">Iron-sulfur</keyword>
<organism evidence="5 6">
    <name type="scientific">Streptomyces agglomeratus</name>
    <dbReference type="NCBI Taxonomy" id="285458"/>
    <lineage>
        <taxon>Bacteria</taxon>
        <taxon>Bacillati</taxon>
        <taxon>Actinomycetota</taxon>
        <taxon>Actinomycetes</taxon>
        <taxon>Kitasatosporales</taxon>
        <taxon>Streptomycetaceae</taxon>
        <taxon>Streptomyces</taxon>
    </lineage>
</organism>
<dbReference type="Proteomes" id="UP000095759">
    <property type="component" value="Unassembled WGS sequence"/>
</dbReference>
<keyword evidence="3" id="KW-0143">Chaperone</keyword>
<dbReference type="SFLD" id="SFLDS00029">
    <property type="entry name" value="Radical_SAM"/>
    <property type="match status" value="1"/>
</dbReference>
<dbReference type="EMBL" id="MEHJ01000001">
    <property type="protein sequence ID" value="OEJ26938.1"/>
    <property type="molecule type" value="Genomic_DNA"/>
</dbReference>
<name>A0A1E5PBM7_9ACTN</name>
<dbReference type="InterPro" id="IPR006638">
    <property type="entry name" value="Elp3/MiaA/NifB-like_rSAM"/>
</dbReference>
<sequence>MPSVLPDGEPMPEDGALPAHALVGAAERPLGFYLHVPYCATRCGYCDFNTYTATELRGSGGALASRDNYADTLVEEVRLARKVLGDDPREVRTVFVGGGTPTLLAAGDLVRMLGAIRDEFGIADDAEITTEANPESVNPAYLEELRAGGFNRVSFGMQSAKQHVLKILDRTHTPGRPEACVAEARAAGFEHVNLDLIYGTPGESDADWQASLDAAVGAGPDHVSAYALIVEEGTQLARRIRRGEVPMTDDDVHADRYLMTESALSAAGFEWYEVSNWATSEAARCLHNELYWRGADWWGAGPGAHSHVGGVRWWNVKHPGAYAQALGDGRSPGAGREVLPAEDRRVERILLELRLADGCPLSLLAPAGLAAAERALREGLLAREPFDAGRAVLTLRGRLLADAVVRDLVD</sequence>
<dbReference type="CDD" id="cd01335">
    <property type="entry name" value="Radical_SAM"/>
    <property type="match status" value="1"/>
</dbReference>
<keyword evidence="3" id="KW-0349">Heme</keyword>
<keyword evidence="3" id="KW-0479">Metal-binding</keyword>
<proteinExistence type="inferred from homology"/>
<dbReference type="InterPro" id="IPR023404">
    <property type="entry name" value="rSAM_horseshoe"/>
</dbReference>
<protein>
    <recommendedName>
        <fullName evidence="2 3">Heme chaperone HemW</fullName>
    </recommendedName>
</protein>
<comment type="similarity">
    <text evidence="1">Belongs to the anaerobic coproporphyrinogen-III oxidase family. HemW subfamily.</text>
</comment>
<dbReference type="PANTHER" id="PTHR13932">
    <property type="entry name" value="COPROPORPHYRINIGEN III OXIDASE"/>
    <property type="match status" value="1"/>
</dbReference>
<accession>A0A1E5PBM7</accession>
<keyword evidence="3" id="KW-0949">S-adenosyl-L-methionine</keyword>
<evidence type="ECO:0000256" key="1">
    <source>
        <dbReference type="ARBA" id="ARBA00006100"/>
    </source>
</evidence>
<dbReference type="GO" id="GO:0006779">
    <property type="term" value="P:porphyrin-containing compound biosynthetic process"/>
    <property type="evidence" value="ECO:0007669"/>
    <property type="project" value="InterPro"/>
</dbReference>
<dbReference type="SFLD" id="SFLDF00562">
    <property type="entry name" value="HemN-like__clustered_with_heat"/>
    <property type="match status" value="1"/>
</dbReference>
<dbReference type="PANTHER" id="PTHR13932:SF5">
    <property type="entry name" value="RADICAL S-ADENOSYL METHIONINE DOMAIN-CONTAINING PROTEIN 1, MITOCHONDRIAL"/>
    <property type="match status" value="1"/>
</dbReference>
<dbReference type="InterPro" id="IPR007197">
    <property type="entry name" value="rSAM"/>
</dbReference>
<dbReference type="InterPro" id="IPR058240">
    <property type="entry name" value="rSAM_sf"/>
</dbReference>
<dbReference type="Pfam" id="PF04055">
    <property type="entry name" value="Radical_SAM"/>
    <property type="match status" value="1"/>
</dbReference>
<dbReference type="Gene3D" id="3.80.30.20">
    <property type="entry name" value="tm_1862 like domain"/>
    <property type="match status" value="1"/>
</dbReference>
<evidence type="ECO:0000259" key="4">
    <source>
        <dbReference type="PROSITE" id="PS51918"/>
    </source>
</evidence>
<dbReference type="GO" id="GO:0051539">
    <property type="term" value="F:4 iron, 4 sulfur cluster binding"/>
    <property type="evidence" value="ECO:0007669"/>
    <property type="project" value="UniProtKB-UniRule"/>
</dbReference>
<dbReference type="SFLD" id="SFLDG01065">
    <property type="entry name" value="anaerobic_coproporphyrinogen-I"/>
    <property type="match status" value="1"/>
</dbReference>
<dbReference type="RefSeq" id="WP_069932282.1">
    <property type="nucleotide sequence ID" value="NZ_MEHJ01000001.1"/>
</dbReference>
<keyword evidence="3" id="KW-0004">4Fe-4S</keyword>
<gene>
    <name evidence="5" type="ORF">AS594_23095</name>
</gene>
<comment type="caution">
    <text evidence="5">The sequence shown here is derived from an EMBL/GenBank/DDBJ whole genome shotgun (WGS) entry which is preliminary data.</text>
</comment>
<keyword evidence="6" id="KW-1185">Reference proteome</keyword>
<comment type="function">
    <text evidence="3">Probably acts as a heme chaperone, transferring heme to an unknown acceptor. Binds one molecule of heme per monomer, possibly covalently. Binds 1 [4Fe-4S] cluster. The cluster is coordinated with 3 cysteines and an exchangeable S-adenosyl-L-methionine.</text>
</comment>
<feature type="domain" description="Radical SAM core" evidence="4">
    <location>
        <begin position="24"/>
        <end position="270"/>
    </location>
</feature>
<dbReference type="SMART" id="SM00729">
    <property type="entry name" value="Elp3"/>
    <property type="match status" value="1"/>
</dbReference>
<evidence type="ECO:0000256" key="2">
    <source>
        <dbReference type="ARBA" id="ARBA00017228"/>
    </source>
</evidence>
<dbReference type="PROSITE" id="PS51918">
    <property type="entry name" value="RADICAL_SAM"/>
    <property type="match status" value="1"/>
</dbReference>
<dbReference type="STRING" id="285458.BGM19_14015"/>
<dbReference type="InterPro" id="IPR004559">
    <property type="entry name" value="HemW-like"/>
</dbReference>
<dbReference type="GO" id="GO:0005737">
    <property type="term" value="C:cytoplasm"/>
    <property type="evidence" value="ECO:0007669"/>
    <property type="project" value="UniProtKB-SubCell"/>
</dbReference>
<dbReference type="AlphaFoldDB" id="A0A1E5PBM7"/>
<dbReference type="NCBIfam" id="TIGR00539">
    <property type="entry name" value="hemN_rel"/>
    <property type="match status" value="1"/>
</dbReference>